<dbReference type="Gene3D" id="3.40.50.12780">
    <property type="entry name" value="N-terminal domain of ligase-like"/>
    <property type="match status" value="1"/>
</dbReference>
<dbReference type="Gene3D" id="3.30.300.30">
    <property type="match status" value="1"/>
</dbReference>
<name>A0AAV7F5Q0_ARIFI</name>
<dbReference type="SUPFAM" id="SSF56801">
    <property type="entry name" value="Acetyl-CoA synthetase-like"/>
    <property type="match status" value="1"/>
</dbReference>
<dbReference type="PANTHER" id="PTHR44378">
    <property type="entry name" value="ACYL-ACTIVATING ENZYME 17, PEROXISOMAL-RELATED"/>
    <property type="match status" value="1"/>
</dbReference>
<proteinExistence type="inferred from homology"/>
<dbReference type="PANTHER" id="PTHR44378:SF1">
    <property type="entry name" value="ACYL-ACTIVATING ENZYME 18, PEROXISOMAL-RELATED"/>
    <property type="match status" value="1"/>
</dbReference>
<dbReference type="InterPro" id="IPR000873">
    <property type="entry name" value="AMP-dep_synth/lig_dom"/>
</dbReference>
<keyword evidence="6" id="KW-1185">Reference proteome</keyword>
<keyword evidence="2" id="KW-0472">Membrane</keyword>
<dbReference type="InterPro" id="IPR020845">
    <property type="entry name" value="AMP-binding_CS"/>
</dbReference>
<evidence type="ECO:0000256" key="1">
    <source>
        <dbReference type="ARBA" id="ARBA00006432"/>
    </source>
</evidence>
<reference evidence="5 6" key="1">
    <citation type="submission" date="2021-07" db="EMBL/GenBank/DDBJ databases">
        <title>The Aristolochia fimbriata genome: insights into angiosperm evolution, floral development and chemical biosynthesis.</title>
        <authorList>
            <person name="Jiao Y."/>
        </authorList>
    </citation>
    <scope>NUCLEOTIDE SEQUENCE [LARGE SCALE GENOMIC DNA]</scope>
    <source>
        <strain evidence="5">IBCAS-2021</strain>
        <tissue evidence="5">Leaf</tissue>
    </source>
</reference>
<protein>
    <recommendedName>
        <fullName evidence="7">AMP-dependent synthetase/ligase domain-containing protein</fullName>
    </recommendedName>
</protein>
<sequence length="730" mass="80794">MKQSAEEIDVEDIIGAGLAPEEAKTFYKAFRRLLVSEEGTTTTGVLSADEVWRRVVSNRFLRPDHPHALHQLLYYSVYAPWRGPPPPYWFPSLTQAKQTNLGRLMEAYCPELLGPSYQDPITSYKLFYTFAVDHPEVYWQIVLKQLSVQFRKNPICVLDRGDSSKHNGTWFPGSVLNIAECCLLPMKSIGKEDSSIAILWRDEGEDHLPVNKLLLKDLREQVMMVANALDVTFTKGDAIAIDMPMTVTAVIIYLAIVVAGFVVVSIADSFVANEISTRLHVSNAKGIFTQDFVVRGGKKFPLYSRVVEASSCKAIVIPSVGNELDIQLREHDLSWKAFLSSVDHLQRPNYYSPVYMPMEALTNILFSSGTTGAPKAIPWTQLAPIRGAADGWAHADLQPGDVYCWPTNLGWVMGPIVLYSCFLTGATLALYHGSPLGRGFCKFVQDAGVTVLGTVPSLVKSWKSARLTEGVNWTKIKLFASTGEASSVDDDLWLSSQSYYKPIIECCGGTELASSYIQCSLLQPQAFGAFSTPSMTTDLVILDDNGIPYPSDQPCVGEVALIPLYMGATDRLLNADHEEVYFMGMPMYRGMQLRRHGDIIQRTVGCYFVVHGRADDTMNLGGIKTSSIEIERVCNGAAENVVETAAVSVKPSTGGPEQLVIVALLKPGSHYETDELKKIFSKAIHANLNPLFKVSFVKVVPEFPRTASNKLLRRVLRDQIKQELAVRCKL</sequence>
<feature type="transmembrane region" description="Helical" evidence="2">
    <location>
        <begin position="245"/>
        <end position="267"/>
    </location>
</feature>
<accession>A0AAV7F5Q0</accession>
<dbReference type="Pfam" id="PF16177">
    <property type="entry name" value="ACAS_N"/>
    <property type="match status" value="1"/>
</dbReference>
<dbReference type="Pfam" id="PF00501">
    <property type="entry name" value="AMP-binding"/>
    <property type="match status" value="1"/>
</dbReference>
<evidence type="ECO:0000259" key="3">
    <source>
        <dbReference type="Pfam" id="PF00501"/>
    </source>
</evidence>
<evidence type="ECO:0008006" key="7">
    <source>
        <dbReference type="Google" id="ProtNLM"/>
    </source>
</evidence>
<feature type="domain" description="AMP-dependent synthetase/ligase" evidence="3">
    <location>
        <begin position="216"/>
        <end position="559"/>
    </location>
</feature>
<comment type="caution">
    <text evidence="5">The sequence shown here is derived from an EMBL/GenBank/DDBJ whole genome shotgun (WGS) entry which is preliminary data.</text>
</comment>
<keyword evidence="2" id="KW-1133">Transmembrane helix</keyword>
<organism evidence="5 6">
    <name type="scientific">Aristolochia fimbriata</name>
    <name type="common">White veined hardy Dutchman's pipe vine</name>
    <dbReference type="NCBI Taxonomy" id="158543"/>
    <lineage>
        <taxon>Eukaryota</taxon>
        <taxon>Viridiplantae</taxon>
        <taxon>Streptophyta</taxon>
        <taxon>Embryophyta</taxon>
        <taxon>Tracheophyta</taxon>
        <taxon>Spermatophyta</taxon>
        <taxon>Magnoliopsida</taxon>
        <taxon>Magnoliidae</taxon>
        <taxon>Piperales</taxon>
        <taxon>Aristolochiaceae</taxon>
        <taxon>Aristolochia</taxon>
    </lineage>
</organism>
<keyword evidence="2" id="KW-0812">Transmembrane</keyword>
<dbReference type="AlphaFoldDB" id="A0AAV7F5Q0"/>
<dbReference type="Proteomes" id="UP000825729">
    <property type="component" value="Unassembled WGS sequence"/>
</dbReference>
<dbReference type="InterPro" id="IPR045851">
    <property type="entry name" value="AMP-bd_C_sf"/>
</dbReference>
<gene>
    <name evidence="5" type="ORF">H6P81_000906</name>
</gene>
<dbReference type="InterPro" id="IPR042099">
    <property type="entry name" value="ANL_N_sf"/>
</dbReference>
<evidence type="ECO:0000313" key="6">
    <source>
        <dbReference type="Proteomes" id="UP000825729"/>
    </source>
</evidence>
<evidence type="ECO:0000313" key="5">
    <source>
        <dbReference type="EMBL" id="KAG9456398.1"/>
    </source>
</evidence>
<evidence type="ECO:0000259" key="4">
    <source>
        <dbReference type="Pfam" id="PF16177"/>
    </source>
</evidence>
<feature type="domain" description="Acetyl-coenzyme A synthetase N-terminal" evidence="4">
    <location>
        <begin position="124"/>
        <end position="182"/>
    </location>
</feature>
<comment type="similarity">
    <text evidence="1">Belongs to the ATP-dependent AMP-binding enzyme family.</text>
</comment>
<dbReference type="InterPro" id="IPR032387">
    <property type="entry name" value="ACAS_N"/>
</dbReference>
<dbReference type="PROSITE" id="PS00455">
    <property type="entry name" value="AMP_BINDING"/>
    <property type="match status" value="1"/>
</dbReference>
<evidence type="ECO:0000256" key="2">
    <source>
        <dbReference type="SAM" id="Phobius"/>
    </source>
</evidence>
<dbReference type="EMBL" id="JAINDJ010000002">
    <property type="protein sequence ID" value="KAG9456398.1"/>
    <property type="molecule type" value="Genomic_DNA"/>
</dbReference>